<dbReference type="InterPro" id="IPR029044">
    <property type="entry name" value="Nucleotide-diphossugar_trans"/>
</dbReference>
<protein>
    <submittedName>
        <fullName evidence="3">Glycosyltransferase family 2 protein</fullName>
    </submittedName>
</protein>
<proteinExistence type="predicted"/>
<feature type="transmembrane region" description="Helical" evidence="1">
    <location>
        <begin position="265"/>
        <end position="286"/>
    </location>
</feature>
<keyword evidence="3" id="KW-0808">Transferase</keyword>
<sequence>MATMSLVIPCYNNEKMIPLFYAAAAEVVNTIQQTWKNIDVEYWFIDDGSCDRTLDQLQQLQARAKFVHYISFSRNFGQEAAIYAGLQQATGKYVALMAGDPQILPNLLPQMLSAIIEEHYDIVVGTRQAARTEVPNLRAWFIKKINHFTKVKVNAPVGDCRLMTRQVLDAVISLPEYNRFSLGIFNWVGFTTKYLAYQNDEDGDGQPTRGFWQVISDSVNGISGFLSGPLALVFYVGLTSFIAALIVLVVIVMRLLVLNDPANGWLALISIILLLGGIQLLCLGIVSKYIAEIYLETKHWPIYIAKEIK</sequence>
<dbReference type="RefSeq" id="WP_146988308.1">
    <property type="nucleotide sequence ID" value="NZ_CP042392.1"/>
</dbReference>
<keyword evidence="1" id="KW-0812">Transmembrane</keyword>
<dbReference type="PANTHER" id="PTHR48090:SF8">
    <property type="entry name" value="GLYCOSYLTRANSFERASE CSBB-RELATED"/>
    <property type="match status" value="1"/>
</dbReference>
<dbReference type="PANTHER" id="PTHR48090">
    <property type="entry name" value="UNDECAPRENYL-PHOSPHATE 4-DEOXY-4-FORMAMIDO-L-ARABINOSE TRANSFERASE-RELATED"/>
    <property type="match status" value="1"/>
</dbReference>
<organism evidence="3 4">
    <name type="scientific">Loigolactobacillus coryniformis</name>
    <dbReference type="NCBI Taxonomy" id="1610"/>
    <lineage>
        <taxon>Bacteria</taxon>
        <taxon>Bacillati</taxon>
        <taxon>Bacillota</taxon>
        <taxon>Bacilli</taxon>
        <taxon>Lactobacillales</taxon>
        <taxon>Lactobacillaceae</taxon>
        <taxon>Loigolactobacillus</taxon>
    </lineage>
</organism>
<name>A0A5B8TJ36_9LACO</name>
<dbReference type="InterPro" id="IPR001173">
    <property type="entry name" value="Glyco_trans_2-like"/>
</dbReference>
<evidence type="ECO:0000256" key="1">
    <source>
        <dbReference type="SAM" id="Phobius"/>
    </source>
</evidence>
<dbReference type="GO" id="GO:0016740">
    <property type="term" value="F:transferase activity"/>
    <property type="evidence" value="ECO:0007669"/>
    <property type="project" value="UniProtKB-KW"/>
</dbReference>
<dbReference type="CDD" id="cd04187">
    <property type="entry name" value="DPM1_like_bac"/>
    <property type="match status" value="1"/>
</dbReference>
<dbReference type="AlphaFoldDB" id="A0A5B8TJ36"/>
<dbReference type="InterPro" id="IPR050256">
    <property type="entry name" value="Glycosyltransferase_2"/>
</dbReference>
<dbReference type="EMBL" id="CP042392">
    <property type="protein sequence ID" value="QEA52479.1"/>
    <property type="molecule type" value="Genomic_DNA"/>
</dbReference>
<reference evidence="3 4" key="1">
    <citation type="submission" date="2019-06" db="EMBL/GenBank/DDBJ databases">
        <title>Genome analyses of bacteria isolated from kimchi.</title>
        <authorList>
            <person name="Lee S."/>
            <person name="Ahn S."/>
            <person name="Roh S."/>
        </authorList>
    </citation>
    <scope>NUCLEOTIDE SEQUENCE [LARGE SCALE GENOMIC DNA]</scope>
    <source>
        <strain evidence="3 4">CBA3616</strain>
    </source>
</reference>
<evidence type="ECO:0000313" key="4">
    <source>
        <dbReference type="Proteomes" id="UP000321772"/>
    </source>
</evidence>
<dbReference type="Proteomes" id="UP000321772">
    <property type="component" value="Chromosome"/>
</dbReference>
<keyword evidence="1" id="KW-0472">Membrane</keyword>
<evidence type="ECO:0000259" key="2">
    <source>
        <dbReference type="Pfam" id="PF00535"/>
    </source>
</evidence>
<accession>A0A5B8TJ36</accession>
<dbReference type="SUPFAM" id="SSF53448">
    <property type="entry name" value="Nucleotide-diphospho-sugar transferases"/>
    <property type="match status" value="1"/>
</dbReference>
<feature type="domain" description="Glycosyltransferase 2-like" evidence="2">
    <location>
        <begin position="5"/>
        <end position="170"/>
    </location>
</feature>
<dbReference type="Pfam" id="PF00535">
    <property type="entry name" value="Glycos_transf_2"/>
    <property type="match status" value="1"/>
</dbReference>
<dbReference type="Gene3D" id="3.90.550.10">
    <property type="entry name" value="Spore Coat Polysaccharide Biosynthesis Protein SpsA, Chain A"/>
    <property type="match status" value="1"/>
</dbReference>
<keyword evidence="1" id="KW-1133">Transmembrane helix</keyword>
<feature type="transmembrane region" description="Helical" evidence="1">
    <location>
        <begin position="232"/>
        <end position="253"/>
    </location>
</feature>
<evidence type="ECO:0000313" key="3">
    <source>
        <dbReference type="EMBL" id="QEA52479.1"/>
    </source>
</evidence>
<dbReference type="GO" id="GO:0005886">
    <property type="term" value="C:plasma membrane"/>
    <property type="evidence" value="ECO:0007669"/>
    <property type="project" value="TreeGrafter"/>
</dbReference>
<gene>
    <name evidence="3" type="ORF">FGL77_03510</name>
</gene>